<dbReference type="EMBL" id="CP002987">
    <property type="protein sequence ID" value="AFA47098.1"/>
    <property type="molecule type" value="Genomic_DNA"/>
</dbReference>
<organism evidence="1 2">
    <name type="scientific">Acetobacterium woodii (strain ATCC 29683 / DSM 1030 / JCM 2381 / KCTC 1655 / WB1)</name>
    <dbReference type="NCBI Taxonomy" id="931626"/>
    <lineage>
        <taxon>Bacteria</taxon>
        <taxon>Bacillati</taxon>
        <taxon>Bacillota</taxon>
        <taxon>Clostridia</taxon>
        <taxon>Eubacteriales</taxon>
        <taxon>Eubacteriaceae</taxon>
        <taxon>Acetobacterium</taxon>
    </lineage>
</organism>
<dbReference type="AlphaFoldDB" id="H6LGG2"/>
<protein>
    <submittedName>
        <fullName evidence="1">Uncharacterized protein</fullName>
    </submittedName>
</protein>
<evidence type="ECO:0000313" key="1">
    <source>
        <dbReference type="EMBL" id="AFA47098.1"/>
    </source>
</evidence>
<proteinExistence type="predicted"/>
<keyword evidence="2" id="KW-1185">Reference proteome</keyword>
<gene>
    <name evidence="1" type="ordered locus">Awo_c02890</name>
</gene>
<accession>H6LGG2</accession>
<dbReference type="HOGENOM" id="CLU_1902075_0_0_9"/>
<evidence type="ECO:0000313" key="2">
    <source>
        <dbReference type="Proteomes" id="UP000007177"/>
    </source>
</evidence>
<name>H6LGG2_ACEWD</name>
<dbReference type="Proteomes" id="UP000007177">
    <property type="component" value="Chromosome"/>
</dbReference>
<reference evidence="2" key="1">
    <citation type="submission" date="2011-07" db="EMBL/GenBank/DDBJ databases">
        <title>Complete genome sequence of Acetobacterium woodii.</title>
        <authorList>
            <person name="Poehlein A."/>
            <person name="Schmidt S."/>
            <person name="Kaster A.-K."/>
            <person name="Goenrich M."/>
            <person name="Vollmers J."/>
            <person name="Thuermer A."/>
            <person name="Gottschalk G."/>
            <person name="Thauer R.K."/>
            <person name="Daniel R."/>
            <person name="Mueller V."/>
        </authorList>
    </citation>
    <scope>NUCLEOTIDE SEQUENCE [LARGE SCALE GENOMIC DNA]</scope>
    <source>
        <strain evidence="2">ATCC 29683 / DSM 1030 / JCM 2381 / KCTC 1655 / WB1</strain>
    </source>
</reference>
<reference evidence="1 2" key="2">
    <citation type="journal article" date="2012" name="PLoS ONE">
        <title>An ancient pathway combining carbon dioxide fixation with the generation and utilization of a sodium ion gradient for ATP synthesis.</title>
        <authorList>
            <person name="Poehlein A."/>
            <person name="Schmidt S."/>
            <person name="Kaster A.K."/>
            <person name="Goenrich M."/>
            <person name="Vollmers J."/>
            <person name="Thurmer A."/>
            <person name="Bertsch J."/>
            <person name="Schuchmann K."/>
            <person name="Voigt B."/>
            <person name="Hecker M."/>
            <person name="Daniel R."/>
            <person name="Thauer R.K."/>
            <person name="Gottschalk G."/>
            <person name="Muller V."/>
        </authorList>
    </citation>
    <scope>NUCLEOTIDE SEQUENCE [LARGE SCALE GENOMIC DNA]</scope>
    <source>
        <strain evidence="2">ATCC 29683 / DSM 1030 / JCM 2381 / KCTC 1655 / WB1</strain>
    </source>
</reference>
<dbReference type="KEGG" id="awo:Awo_c02890"/>
<sequence length="133" mass="15197">MSNKALIKFLPALGLRFLFSCVIMTLIKNSSDTKGAGKMTETNDSDFSSADSQWTEKEIKEELRRLFLGGDDWNKEACMGYFLKTCQRTNLDIKTTQTLAITLYHLFDELTVSDAKKFYYNECRAILSGRKPL</sequence>